<name>A0A923HND0_9BURK</name>
<dbReference type="Pfam" id="PF00849">
    <property type="entry name" value="PseudoU_synth_2"/>
    <property type="match status" value="1"/>
</dbReference>
<dbReference type="CDD" id="cd02558">
    <property type="entry name" value="PSRA_1"/>
    <property type="match status" value="1"/>
</dbReference>
<evidence type="ECO:0000313" key="2">
    <source>
        <dbReference type="EMBL" id="MBC3864124.1"/>
    </source>
</evidence>
<protein>
    <submittedName>
        <fullName evidence="2">RluA family pseudouridine synthase</fullName>
    </submittedName>
</protein>
<dbReference type="Gene3D" id="3.30.2350.10">
    <property type="entry name" value="Pseudouridine synthase"/>
    <property type="match status" value="1"/>
</dbReference>
<dbReference type="InterPro" id="IPR050188">
    <property type="entry name" value="RluA_PseudoU_synthase"/>
</dbReference>
<reference evidence="2" key="1">
    <citation type="submission" date="2020-08" db="EMBL/GenBank/DDBJ databases">
        <title>Novel species isolated from subtropical streams in China.</title>
        <authorList>
            <person name="Lu H."/>
        </authorList>
    </citation>
    <scope>NUCLEOTIDE SEQUENCE</scope>
    <source>
        <strain evidence="2">KACC 12607</strain>
    </source>
</reference>
<sequence>MPAPSPTLNPPLPIRDGISPSYLWLPEGQWPDLLTFLTSHFSDVEESTWLARLAKNEVVDIHGNVLQKNSPAKRGMCIFYYREIDDETPIPFEAHILHQDEHLLVVDKPHFLPVIPGGRFLQETLLVRLKKQTGLQHLSPIHRLDRETAGVMLFSHNPETRGKYQSLFQQRTISKIYHALAPALPAEDLPLTYRSRMVDGASFFVMQETQGEANSETFIEIAKCYGDFNLYQLSPVTGKKHQLRLHMSSLGAPIINDSFYPVALPCKGDDFSAPLQLLAKSITFTDPISGESRTFTSQRELDFSQLRR</sequence>
<keyword evidence="3" id="KW-1185">Reference proteome</keyword>
<dbReference type="RefSeq" id="WP_186914062.1">
    <property type="nucleotide sequence ID" value="NZ_JACOFV010000022.1"/>
</dbReference>
<dbReference type="Proteomes" id="UP000634011">
    <property type="component" value="Unassembled WGS sequence"/>
</dbReference>
<comment type="caution">
    <text evidence="2">The sequence shown here is derived from an EMBL/GenBank/DDBJ whole genome shotgun (WGS) entry which is preliminary data.</text>
</comment>
<dbReference type="GO" id="GO:0000455">
    <property type="term" value="P:enzyme-directed rRNA pseudouridine synthesis"/>
    <property type="evidence" value="ECO:0007669"/>
    <property type="project" value="TreeGrafter"/>
</dbReference>
<accession>A0A923HND0</accession>
<dbReference type="GO" id="GO:0140098">
    <property type="term" value="F:catalytic activity, acting on RNA"/>
    <property type="evidence" value="ECO:0007669"/>
    <property type="project" value="UniProtKB-ARBA"/>
</dbReference>
<dbReference type="PANTHER" id="PTHR21600">
    <property type="entry name" value="MITOCHONDRIAL RNA PSEUDOURIDINE SYNTHASE"/>
    <property type="match status" value="1"/>
</dbReference>
<dbReference type="PROSITE" id="PS01129">
    <property type="entry name" value="PSI_RLU"/>
    <property type="match status" value="1"/>
</dbReference>
<gene>
    <name evidence="2" type="ORF">H8K32_18625</name>
</gene>
<dbReference type="InterPro" id="IPR006145">
    <property type="entry name" value="PsdUridine_synth_RsuA/RluA"/>
</dbReference>
<dbReference type="PANTHER" id="PTHR21600:SF84">
    <property type="entry name" value="PSEUDOURIDINE SYNTHASE RSUA_RLUA-LIKE DOMAIN-CONTAINING PROTEIN"/>
    <property type="match status" value="1"/>
</dbReference>
<dbReference type="SUPFAM" id="SSF55120">
    <property type="entry name" value="Pseudouridine synthase"/>
    <property type="match status" value="1"/>
</dbReference>
<dbReference type="GO" id="GO:0009982">
    <property type="term" value="F:pseudouridine synthase activity"/>
    <property type="evidence" value="ECO:0007669"/>
    <property type="project" value="InterPro"/>
</dbReference>
<organism evidence="2 3">
    <name type="scientific">Undibacterium jejuense</name>
    <dbReference type="NCBI Taxonomy" id="1344949"/>
    <lineage>
        <taxon>Bacteria</taxon>
        <taxon>Pseudomonadati</taxon>
        <taxon>Pseudomonadota</taxon>
        <taxon>Betaproteobacteria</taxon>
        <taxon>Burkholderiales</taxon>
        <taxon>Oxalobacteraceae</taxon>
        <taxon>Undibacterium</taxon>
    </lineage>
</organism>
<evidence type="ECO:0000259" key="1">
    <source>
        <dbReference type="Pfam" id="PF00849"/>
    </source>
</evidence>
<dbReference type="AlphaFoldDB" id="A0A923HND0"/>
<evidence type="ECO:0000313" key="3">
    <source>
        <dbReference type="Proteomes" id="UP000634011"/>
    </source>
</evidence>
<dbReference type="EMBL" id="JACOFV010000022">
    <property type="protein sequence ID" value="MBC3864124.1"/>
    <property type="molecule type" value="Genomic_DNA"/>
</dbReference>
<proteinExistence type="predicted"/>
<dbReference type="InterPro" id="IPR006224">
    <property type="entry name" value="PsdUridine_synth_RluA-like_CS"/>
</dbReference>
<feature type="domain" description="Pseudouridine synthase RsuA/RluA-like" evidence="1">
    <location>
        <begin position="102"/>
        <end position="249"/>
    </location>
</feature>
<dbReference type="InterPro" id="IPR020103">
    <property type="entry name" value="PsdUridine_synth_cat_dom_sf"/>
</dbReference>
<dbReference type="GO" id="GO:0003723">
    <property type="term" value="F:RNA binding"/>
    <property type="evidence" value="ECO:0007669"/>
    <property type="project" value="InterPro"/>
</dbReference>